<evidence type="ECO:0000259" key="1">
    <source>
        <dbReference type="Pfam" id="PF14065"/>
    </source>
</evidence>
<dbReference type="Pfam" id="PF14065">
    <property type="entry name" value="Pvc16_N"/>
    <property type="match status" value="1"/>
</dbReference>
<proteinExistence type="predicted"/>
<dbReference type="EMBL" id="JACVXA010000021">
    <property type="protein sequence ID" value="MBE3638360.1"/>
    <property type="molecule type" value="Genomic_DNA"/>
</dbReference>
<organism evidence="2 3">
    <name type="scientific">Mangrovicoccus algicola</name>
    <dbReference type="NCBI Taxonomy" id="2771008"/>
    <lineage>
        <taxon>Bacteria</taxon>
        <taxon>Pseudomonadati</taxon>
        <taxon>Pseudomonadota</taxon>
        <taxon>Alphaproteobacteria</taxon>
        <taxon>Rhodobacterales</taxon>
        <taxon>Paracoccaceae</taxon>
        <taxon>Mangrovicoccus</taxon>
    </lineage>
</organism>
<evidence type="ECO:0000313" key="2">
    <source>
        <dbReference type="EMBL" id="MBE3638360.1"/>
    </source>
</evidence>
<dbReference type="AlphaFoldDB" id="A0A8J6Z8L7"/>
<feature type="domain" description="Pvc16 N-terminal" evidence="1">
    <location>
        <begin position="14"/>
        <end position="191"/>
    </location>
</feature>
<dbReference type="InterPro" id="IPR025351">
    <property type="entry name" value="Pvc16_N"/>
</dbReference>
<dbReference type="Proteomes" id="UP000609121">
    <property type="component" value="Unassembled WGS sequence"/>
</dbReference>
<accession>A0A8J6Z8L7</accession>
<gene>
    <name evidence="2" type="ORF">ICN82_09125</name>
</gene>
<comment type="caution">
    <text evidence="2">The sequence shown here is derived from an EMBL/GenBank/DDBJ whole genome shotgun (WGS) entry which is preliminary data.</text>
</comment>
<name>A0A8J6Z8L7_9RHOB</name>
<protein>
    <submittedName>
        <fullName evidence="2">DUF4255 domain-containing protein</fullName>
    </submittedName>
</protein>
<keyword evidence="3" id="KW-1185">Reference proteome</keyword>
<evidence type="ECO:0000313" key="3">
    <source>
        <dbReference type="Proteomes" id="UP000609121"/>
    </source>
</evidence>
<reference evidence="2" key="1">
    <citation type="submission" date="2020-09" db="EMBL/GenBank/DDBJ databases">
        <title>A novel bacterium of genus Mangrovicoccus, isolated from South China Sea.</title>
        <authorList>
            <person name="Huang H."/>
            <person name="Mo K."/>
            <person name="Hu Y."/>
        </authorList>
    </citation>
    <scope>NUCLEOTIDE SEQUENCE</scope>
    <source>
        <strain evidence="2">HB182678</strain>
    </source>
</reference>
<sequence length="200" mass="22132">MAGFGVIRDISRELRRQVFEAMETAPEVDFGLDGVLARLSLQPPTEGLDAAVIASLYLYHVEVDRHLRNQRPLPDPAADDLFRNPPLPLQLRYLFTPVSAEEETNQLLLGRVIQHFHDHPRTAHLEGTPLGDSHGGASPALRVRPDLLTLEQLSQIWNAFSQPYRVAVSLLVEVVAIDSAVPPERTTRVTELALAAGQGR</sequence>
<dbReference type="RefSeq" id="WP_193181890.1">
    <property type="nucleotide sequence ID" value="NZ_JACVXA010000021.1"/>
</dbReference>